<accession>D2R5S2</accession>
<dbReference type="Proteomes" id="UP000001887">
    <property type="component" value="Chromosome"/>
</dbReference>
<proteinExistence type="predicted"/>
<reference evidence="1 2" key="1">
    <citation type="journal article" date="2009" name="Stand. Genomic Sci.">
        <title>Complete genome sequence of Pirellula staleyi type strain (ATCC 27377).</title>
        <authorList>
            <person name="Clum A."/>
            <person name="Tindall B.J."/>
            <person name="Sikorski J."/>
            <person name="Ivanova N."/>
            <person name="Mavrommatis K."/>
            <person name="Lucas S."/>
            <person name="Glavina del Rio T."/>
            <person name="Nolan M."/>
            <person name="Chen F."/>
            <person name="Tice H."/>
            <person name="Pitluck S."/>
            <person name="Cheng J.F."/>
            <person name="Chertkov O."/>
            <person name="Brettin T."/>
            <person name="Han C."/>
            <person name="Detter J.C."/>
            <person name="Kuske C."/>
            <person name="Bruce D."/>
            <person name="Goodwin L."/>
            <person name="Ovchinikova G."/>
            <person name="Pati A."/>
            <person name="Mikhailova N."/>
            <person name="Chen A."/>
            <person name="Palaniappan K."/>
            <person name="Land M."/>
            <person name="Hauser L."/>
            <person name="Chang Y.J."/>
            <person name="Jeffries C.D."/>
            <person name="Chain P."/>
            <person name="Rohde M."/>
            <person name="Goker M."/>
            <person name="Bristow J."/>
            <person name="Eisen J.A."/>
            <person name="Markowitz V."/>
            <person name="Hugenholtz P."/>
            <person name="Kyrpides N.C."/>
            <person name="Klenk H.P."/>
            <person name="Lapidus A."/>
        </authorList>
    </citation>
    <scope>NUCLEOTIDE SEQUENCE [LARGE SCALE GENOMIC DNA]</scope>
    <source>
        <strain evidence="2">ATCC 27377 / DSM 6068 / ICPB 4128</strain>
    </source>
</reference>
<dbReference type="AlphaFoldDB" id="D2R5S2"/>
<sequence length="165" mass="18519">MTSGVELGLVGIPIPVSPYFQKKKEDEFWNHERYERAPILGPILPGGPAVALDPPSDDEVVRAWEKANPIQGGLPFLHERSRNNVRIVKEKIADYVDPPRVVPLLGPVQLHHAHYKCTIYYSETTRVGWPVPHTLVDEDAQEVIYIDHNHFHMVGNVDTGAGANF</sequence>
<keyword evidence="2" id="KW-1185">Reference proteome</keyword>
<name>D2R5S2_PIRSD</name>
<dbReference type="KEGG" id="psl:Psta_2585"/>
<gene>
    <name evidence="1" type="ordered locus">Psta_2585</name>
</gene>
<dbReference type="eggNOG" id="COG1743">
    <property type="taxonomic scope" value="Bacteria"/>
</dbReference>
<dbReference type="HOGENOM" id="CLU_117199_0_0_0"/>
<organism evidence="1 2">
    <name type="scientific">Pirellula staleyi (strain ATCC 27377 / DSM 6068 / ICPB 4128)</name>
    <name type="common">Pirella staleyi</name>
    <dbReference type="NCBI Taxonomy" id="530564"/>
    <lineage>
        <taxon>Bacteria</taxon>
        <taxon>Pseudomonadati</taxon>
        <taxon>Planctomycetota</taxon>
        <taxon>Planctomycetia</taxon>
        <taxon>Pirellulales</taxon>
        <taxon>Pirellulaceae</taxon>
        <taxon>Pirellula</taxon>
    </lineage>
</organism>
<evidence type="ECO:0000313" key="2">
    <source>
        <dbReference type="Proteomes" id="UP000001887"/>
    </source>
</evidence>
<protein>
    <submittedName>
        <fullName evidence="1">Uncharacterized protein</fullName>
    </submittedName>
</protein>
<dbReference type="EMBL" id="CP001848">
    <property type="protein sequence ID" value="ADB17254.1"/>
    <property type="molecule type" value="Genomic_DNA"/>
</dbReference>
<evidence type="ECO:0000313" key="1">
    <source>
        <dbReference type="EMBL" id="ADB17254.1"/>
    </source>
</evidence>